<dbReference type="EMBL" id="LS398110">
    <property type="protein sequence ID" value="SPP95391.1"/>
    <property type="molecule type" value="Genomic_DNA"/>
</dbReference>
<evidence type="ECO:0000313" key="2">
    <source>
        <dbReference type="EMBL" id="SPP95391.1"/>
    </source>
</evidence>
<gene>
    <name evidence="2" type="ORF">BRAD3257_4398</name>
</gene>
<sequence length="128" mass="13455">MRCRDEDSREATLMGAVAPACARLETDFPKLAEYPVLPDGVQLLCAGTPGPENAACAVGPILITDRQLCRPGAAIATTFCAMQKTLWQKHLATVHGVVLAFLMRPTPHPAARTTPPHAPTTPPASGCG</sequence>
<dbReference type="AlphaFoldDB" id="A0A2U3Q1V3"/>
<evidence type="ECO:0000313" key="3">
    <source>
        <dbReference type="Proteomes" id="UP000246085"/>
    </source>
</evidence>
<dbReference type="KEGG" id="bvz:BRAD3257_4398"/>
<accession>A0A2U3Q1V3</accession>
<proteinExistence type="predicted"/>
<name>A0A2U3Q1V3_9BRAD</name>
<evidence type="ECO:0000256" key="1">
    <source>
        <dbReference type="SAM" id="MobiDB-lite"/>
    </source>
</evidence>
<feature type="region of interest" description="Disordered" evidence="1">
    <location>
        <begin position="108"/>
        <end position="128"/>
    </location>
</feature>
<protein>
    <submittedName>
        <fullName evidence="2">Uncharacterized protein</fullName>
    </submittedName>
</protein>
<dbReference type="Proteomes" id="UP000246085">
    <property type="component" value="Chromosome BRAD3257"/>
</dbReference>
<reference evidence="2 3" key="1">
    <citation type="submission" date="2018-03" db="EMBL/GenBank/DDBJ databases">
        <authorList>
            <person name="Gully D."/>
        </authorList>
    </citation>
    <scope>NUCLEOTIDE SEQUENCE [LARGE SCALE GENOMIC DNA]</scope>
    <source>
        <strain evidence="2">ORS3257</strain>
    </source>
</reference>
<organism evidence="2 3">
    <name type="scientific">Bradyrhizobium vignae</name>
    <dbReference type="NCBI Taxonomy" id="1549949"/>
    <lineage>
        <taxon>Bacteria</taxon>
        <taxon>Pseudomonadati</taxon>
        <taxon>Pseudomonadota</taxon>
        <taxon>Alphaproteobacteria</taxon>
        <taxon>Hyphomicrobiales</taxon>
        <taxon>Nitrobacteraceae</taxon>
        <taxon>Bradyrhizobium</taxon>
    </lineage>
</organism>